<feature type="region of interest" description="Disordered" evidence="1">
    <location>
        <begin position="32"/>
        <end position="70"/>
    </location>
</feature>
<keyword evidence="4" id="KW-1185">Reference proteome</keyword>
<evidence type="ECO:0000256" key="1">
    <source>
        <dbReference type="SAM" id="MobiDB-lite"/>
    </source>
</evidence>
<sequence>MSPRLLIALAVFVAFGAGMMLWVVVQPNATTETPAAASSSGAARQEHRERFFGGDPDRDVRSGQEMKPRW</sequence>
<feature type="compositionally biased region" description="Low complexity" evidence="1">
    <location>
        <begin position="32"/>
        <end position="43"/>
    </location>
</feature>
<name>A0AB36RIF5_9HYPH</name>
<dbReference type="NCBIfam" id="TIGR04361">
    <property type="entry name" value="TrbK_Ti"/>
    <property type="match status" value="1"/>
</dbReference>
<feature type="domain" description="Type IV conjugative transfer protein TrbJ/K C-terminal" evidence="2">
    <location>
        <begin position="1"/>
        <end position="70"/>
    </location>
</feature>
<dbReference type="Proteomes" id="UP000216215">
    <property type="component" value="Unassembled WGS sequence"/>
</dbReference>
<protein>
    <submittedName>
        <fullName evidence="3">Entry exclusion protein TrbK</fullName>
    </submittedName>
</protein>
<dbReference type="AlphaFoldDB" id="A0AB36RIF5"/>
<evidence type="ECO:0000313" key="3">
    <source>
        <dbReference type="EMBL" id="PAQ04291.1"/>
    </source>
</evidence>
<dbReference type="RefSeq" id="WP_095482564.1">
    <property type="nucleotide sequence ID" value="NZ_CP088153.1"/>
</dbReference>
<reference evidence="4" key="1">
    <citation type="submission" date="2017-08" db="EMBL/GenBank/DDBJ databases">
        <title>Mesorhizobium wenxinae sp. nov., a novel rhizobial species isolated from root nodules of chickpea (Cicer arietinum L.).</title>
        <authorList>
            <person name="Zhang J."/>
        </authorList>
    </citation>
    <scope>NUCLEOTIDE SEQUENCE [LARGE SCALE GENOMIC DNA]</scope>
    <source>
        <strain evidence="4">USDA 3392</strain>
    </source>
</reference>
<evidence type="ECO:0000313" key="4">
    <source>
        <dbReference type="Proteomes" id="UP000216215"/>
    </source>
</evidence>
<gene>
    <name evidence="3" type="ORF">CIT25_00140</name>
</gene>
<dbReference type="Pfam" id="PF10907">
    <property type="entry name" value="DUF2749"/>
    <property type="match status" value="1"/>
</dbReference>
<evidence type="ECO:0000259" key="2">
    <source>
        <dbReference type="Pfam" id="PF10907"/>
    </source>
</evidence>
<comment type="caution">
    <text evidence="3">The sequence shown here is derived from an EMBL/GenBank/DDBJ whole genome shotgun (WGS) entry which is preliminary data.</text>
</comment>
<dbReference type="InterPro" id="IPR024475">
    <property type="entry name" value="TrbJ/K_C"/>
</dbReference>
<dbReference type="InterPro" id="IPR020065">
    <property type="entry name" value="Conjugal_tfr_protein_TrbK"/>
</dbReference>
<dbReference type="EMBL" id="NPKI01000001">
    <property type="protein sequence ID" value="PAQ04291.1"/>
    <property type="molecule type" value="Genomic_DNA"/>
</dbReference>
<accession>A0AB36RIF5</accession>
<proteinExistence type="predicted"/>
<feature type="compositionally biased region" description="Basic and acidic residues" evidence="1">
    <location>
        <begin position="44"/>
        <end position="70"/>
    </location>
</feature>
<organism evidence="3 4">
    <name type="scientific">Mesorhizobium mediterraneum</name>
    <dbReference type="NCBI Taxonomy" id="43617"/>
    <lineage>
        <taxon>Bacteria</taxon>
        <taxon>Pseudomonadati</taxon>
        <taxon>Pseudomonadota</taxon>
        <taxon>Alphaproteobacteria</taxon>
        <taxon>Hyphomicrobiales</taxon>
        <taxon>Phyllobacteriaceae</taxon>
        <taxon>Mesorhizobium</taxon>
    </lineage>
</organism>